<evidence type="ECO:0000313" key="2">
    <source>
        <dbReference type="Proteomes" id="UP000014568"/>
    </source>
</evidence>
<dbReference type="InterPro" id="IPR036514">
    <property type="entry name" value="SGNH_hydro_sf"/>
</dbReference>
<dbReference type="Proteomes" id="UP000014568">
    <property type="component" value="Unassembled WGS sequence"/>
</dbReference>
<comment type="caution">
    <text evidence="1">The sequence shown here is derived from an EMBL/GenBank/DDBJ whole genome shotgun (WGS) entry which is preliminary data.</text>
</comment>
<dbReference type="HOGENOM" id="CLU_031525_0_0_6"/>
<dbReference type="PATRIC" id="fig|421052.3.peg.2240"/>
<reference evidence="1 2" key="1">
    <citation type="submission" date="2013-06" db="EMBL/GenBank/DDBJ databases">
        <title>The Genome Sequence of Acinetobacter rudis CIP 110305.</title>
        <authorList>
            <consortium name="The Broad Institute Genome Sequencing Platform"/>
            <consortium name="The Broad Institute Genome Sequencing Center for Infectious Disease"/>
            <person name="Cerqueira G."/>
            <person name="Feldgarden M."/>
            <person name="Courvalin P."/>
            <person name="Perichon B."/>
            <person name="Grillot-Courvalin C."/>
            <person name="Clermont D."/>
            <person name="Rocha E."/>
            <person name="Yoon E.-J."/>
            <person name="Nemec A."/>
            <person name="Young S.K."/>
            <person name="Zeng Q."/>
            <person name="Gargeya S."/>
            <person name="Fitzgerald M."/>
            <person name="Abouelleil A."/>
            <person name="Alvarado L."/>
            <person name="Berlin A.M."/>
            <person name="Chapman S.B."/>
            <person name="Dewar J."/>
            <person name="Goldberg J."/>
            <person name="Griggs A."/>
            <person name="Gujja S."/>
            <person name="Hansen M."/>
            <person name="Howarth C."/>
            <person name="Imamovic A."/>
            <person name="Larimer J."/>
            <person name="McCowan C."/>
            <person name="Murphy C."/>
            <person name="Pearson M."/>
            <person name="Priest M."/>
            <person name="Roberts A."/>
            <person name="Saif S."/>
            <person name="Shea T."/>
            <person name="Sykes S."/>
            <person name="Wortman J."/>
            <person name="Nusbaum C."/>
            <person name="Birren B."/>
        </authorList>
    </citation>
    <scope>NUCLEOTIDE SEQUENCE [LARGE SCALE GENOMIC DNA]</scope>
    <source>
        <strain evidence="1 2">CIP 110305</strain>
    </source>
</reference>
<protein>
    <submittedName>
        <fullName evidence="1">Uncharacterized protein</fullName>
    </submittedName>
</protein>
<evidence type="ECO:0000313" key="1">
    <source>
        <dbReference type="EMBL" id="EPF71950.1"/>
    </source>
</evidence>
<dbReference type="OrthoDB" id="6713681at2"/>
<organism evidence="1 2">
    <name type="scientific">Acinetobacter rudis CIP 110305</name>
    <dbReference type="NCBI Taxonomy" id="421052"/>
    <lineage>
        <taxon>Bacteria</taxon>
        <taxon>Pseudomonadati</taxon>
        <taxon>Pseudomonadota</taxon>
        <taxon>Gammaproteobacteria</taxon>
        <taxon>Moraxellales</taxon>
        <taxon>Moraxellaceae</taxon>
        <taxon>Acinetobacter</taxon>
    </lineage>
</organism>
<dbReference type="AlphaFoldDB" id="S3MVZ4"/>
<dbReference type="RefSeq" id="WP_016656700.1">
    <property type="nucleotide sequence ID" value="NZ_KE340353.1"/>
</dbReference>
<accession>S3MVZ4</accession>
<dbReference type="Gene3D" id="3.40.50.1110">
    <property type="entry name" value="SGNH hydrolase"/>
    <property type="match status" value="1"/>
</dbReference>
<sequence>MPNAIRQIMENGGFMPFATEAELLAYVPNISPSAAKAMDTKKVWLWKDNGWYDTGLSELDQAISRVQQQVPKLESSSENIFTVTDANGLETWIGADQDGELTTKALSSIQKAQSFSSQKYGGLMFTDENGVLYDLALNPDGTFSNHTKESLSTNDSMSENDFYFDSDNQLKKIKSVKHKSIILGSSTLWLMQANMSSMLNSDFKFSDIYQGGVSGESIEQIANRFGAIPVKIKFDGDKIIPGQNFISVDFDGLTTLVSAKSTRPVIGHIAVGGRMVSGTFSYNTTENKFMFTSQSADEIYAANQYEFISNFTSYSDSDLLILNAGKNNVGQNNEHGTAAYINDSTLRIFKHMQPLAKHIIVASHFSNTTSNDAVLKIVNDVNAQYEKQYGALYFDMNAYLMSPEVWSDTGITPNEIDLQKQKEGRLPLSLARDTGSHLNDVTNAAVIQKLKQFILEKGWY</sequence>
<dbReference type="EMBL" id="ATGI01000031">
    <property type="protein sequence ID" value="EPF71950.1"/>
    <property type="molecule type" value="Genomic_DNA"/>
</dbReference>
<gene>
    <name evidence="1" type="ORF">F945_02296</name>
</gene>
<dbReference type="SUPFAM" id="SSF52266">
    <property type="entry name" value="SGNH hydrolase"/>
    <property type="match status" value="1"/>
</dbReference>
<dbReference type="GO" id="GO:0016788">
    <property type="term" value="F:hydrolase activity, acting on ester bonds"/>
    <property type="evidence" value="ECO:0007669"/>
    <property type="project" value="UniProtKB-ARBA"/>
</dbReference>
<name>S3MVZ4_9GAMM</name>
<dbReference type="STRING" id="632955.GCA_000829675_00338"/>
<proteinExistence type="predicted"/>
<keyword evidence="2" id="KW-1185">Reference proteome</keyword>